<dbReference type="RefSeq" id="WP_183351504.1">
    <property type="nucleotide sequence ID" value="NZ_JACHEO010000014.1"/>
</dbReference>
<organism evidence="2 3">
    <name type="scientific">Desulfoprunum benzoelyticum</name>
    <dbReference type="NCBI Taxonomy" id="1506996"/>
    <lineage>
        <taxon>Bacteria</taxon>
        <taxon>Pseudomonadati</taxon>
        <taxon>Thermodesulfobacteriota</taxon>
        <taxon>Desulfobulbia</taxon>
        <taxon>Desulfobulbales</taxon>
        <taxon>Desulfobulbaceae</taxon>
        <taxon>Desulfoprunum</taxon>
    </lineage>
</organism>
<dbReference type="PANTHER" id="PTHR42923:SF17">
    <property type="entry name" value="AMINE OXIDASE DOMAIN-CONTAINING PROTEIN"/>
    <property type="match status" value="1"/>
</dbReference>
<dbReference type="PANTHER" id="PTHR42923">
    <property type="entry name" value="PROTOPORPHYRINOGEN OXIDASE"/>
    <property type="match status" value="1"/>
</dbReference>
<gene>
    <name evidence="2" type="ORF">HNQ81_002409</name>
</gene>
<protein>
    <submittedName>
        <fullName evidence="2">Putative NAD/FAD-binding protein</fullName>
    </submittedName>
</protein>
<dbReference type="AlphaFoldDB" id="A0A840V4K5"/>
<dbReference type="SUPFAM" id="SSF51905">
    <property type="entry name" value="FAD/NAD(P)-binding domain"/>
    <property type="match status" value="1"/>
</dbReference>
<dbReference type="InterPro" id="IPR050464">
    <property type="entry name" value="Zeta_carotene_desat/Oxidored"/>
</dbReference>
<keyword evidence="3" id="KW-1185">Reference proteome</keyword>
<dbReference type="EMBL" id="JACHEO010000014">
    <property type="protein sequence ID" value="MBB5348669.1"/>
    <property type="molecule type" value="Genomic_DNA"/>
</dbReference>
<accession>A0A840V4K5</accession>
<dbReference type="Pfam" id="PF01593">
    <property type="entry name" value="Amino_oxidase"/>
    <property type="match status" value="1"/>
</dbReference>
<feature type="domain" description="Amine oxidase" evidence="1">
    <location>
        <begin position="17"/>
        <end position="283"/>
    </location>
</feature>
<proteinExistence type="predicted"/>
<name>A0A840V4K5_9BACT</name>
<evidence type="ECO:0000313" key="2">
    <source>
        <dbReference type="EMBL" id="MBB5348669.1"/>
    </source>
</evidence>
<evidence type="ECO:0000313" key="3">
    <source>
        <dbReference type="Proteomes" id="UP000539642"/>
    </source>
</evidence>
<dbReference type="InterPro" id="IPR036188">
    <property type="entry name" value="FAD/NAD-bd_sf"/>
</dbReference>
<comment type="caution">
    <text evidence="2">The sequence shown here is derived from an EMBL/GenBank/DDBJ whole genome shotgun (WGS) entry which is preliminary data.</text>
</comment>
<sequence length="424" mass="47891">MTEEYRKHAAVIGGGVAGIVAAHLLQKTRRVSLFEAGEYLGGHTHTIAIPDGPDAGTPVDTGFIVFNEATYPHFIRFLAELEVPSRLSEMSFGFHCRQTGFAYAGNDLNGLFAQRTNLFSPRFYRFLLEIARFSKQGLADLQREEQLGSLREYVRRHQYMPFMVDNYLKPMAAAIWSAPTGQILDFPARSFLLFFKNHGLLSLRNRPAWRTVAGGSSSYVKAFTNRFTGSLHLRSPIRKITRTPDGVRLELADRSIEHFDEVVIAVHADQAFSLLADPTPDEKRLLAPWRYEANSTVLHTDISVLPPMRRAWACWNFKRDGNAGPEQPAFVTYSMNLLQGLTTQHQYLVTLNRPSAYDERQVIARMIYHHPVYTERSMATQAALPSLNGVNNTCFCGSYFGYGFHEDAVRSSYQAVARLGRGWE</sequence>
<dbReference type="GO" id="GO:0016491">
    <property type="term" value="F:oxidoreductase activity"/>
    <property type="evidence" value="ECO:0007669"/>
    <property type="project" value="InterPro"/>
</dbReference>
<dbReference type="Gene3D" id="3.50.50.60">
    <property type="entry name" value="FAD/NAD(P)-binding domain"/>
    <property type="match status" value="1"/>
</dbReference>
<dbReference type="InterPro" id="IPR002937">
    <property type="entry name" value="Amino_oxidase"/>
</dbReference>
<dbReference type="Gene3D" id="3.90.660.20">
    <property type="entry name" value="Protoporphyrinogen oxidase, mitochondrial, domain 2"/>
    <property type="match status" value="1"/>
</dbReference>
<dbReference type="Proteomes" id="UP000539642">
    <property type="component" value="Unassembled WGS sequence"/>
</dbReference>
<reference evidence="2 3" key="1">
    <citation type="submission" date="2020-08" db="EMBL/GenBank/DDBJ databases">
        <title>Genomic Encyclopedia of Type Strains, Phase IV (KMG-IV): sequencing the most valuable type-strain genomes for metagenomic binning, comparative biology and taxonomic classification.</title>
        <authorList>
            <person name="Goeker M."/>
        </authorList>
    </citation>
    <scope>NUCLEOTIDE SEQUENCE [LARGE SCALE GENOMIC DNA]</scope>
    <source>
        <strain evidence="2 3">DSM 28570</strain>
    </source>
</reference>
<evidence type="ECO:0000259" key="1">
    <source>
        <dbReference type="Pfam" id="PF01593"/>
    </source>
</evidence>
<dbReference type="Gene3D" id="1.10.3110.10">
    <property type="entry name" value="protoporphyrinogen ix oxidase, domain 3"/>
    <property type="match status" value="1"/>
</dbReference>